<dbReference type="PANTHER" id="PTHR10000">
    <property type="entry name" value="PHOSPHOSERINE PHOSPHATASE"/>
    <property type="match status" value="1"/>
</dbReference>
<evidence type="ECO:0000313" key="2">
    <source>
        <dbReference type="Proteomes" id="UP000632377"/>
    </source>
</evidence>
<accession>A0ABS1T5A3</accession>
<dbReference type="InterPro" id="IPR036412">
    <property type="entry name" value="HAD-like_sf"/>
</dbReference>
<dbReference type="NCBIfam" id="TIGR01484">
    <property type="entry name" value="HAD-SF-IIB"/>
    <property type="match status" value="1"/>
</dbReference>
<reference evidence="1 2" key="1">
    <citation type="submission" date="2021-01" db="EMBL/GenBank/DDBJ databases">
        <title>Genome public.</title>
        <authorList>
            <person name="Liu C."/>
            <person name="Sun Q."/>
        </authorList>
    </citation>
    <scope>NUCLEOTIDE SEQUENCE [LARGE SCALE GENOMIC DNA]</scope>
    <source>
        <strain evidence="1 2">YIM B02515</strain>
    </source>
</reference>
<dbReference type="Pfam" id="PF08282">
    <property type="entry name" value="Hydrolase_3"/>
    <property type="match status" value="1"/>
</dbReference>
<dbReference type="Gene3D" id="3.40.50.1000">
    <property type="entry name" value="HAD superfamily/HAD-like"/>
    <property type="match status" value="1"/>
</dbReference>
<dbReference type="NCBIfam" id="TIGR00099">
    <property type="entry name" value="Cof-subfamily"/>
    <property type="match status" value="1"/>
</dbReference>
<dbReference type="SUPFAM" id="SSF56784">
    <property type="entry name" value="HAD-like"/>
    <property type="match status" value="1"/>
</dbReference>
<dbReference type="Proteomes" id="UP000632377">
    <property type="component" value="Unassembled WGS sequence"/>
</dbReference>
<comment type="caution">
    <text evidence="1">The sequence shown here is derived from an EMBL/GenBank/DDBJ whole genome shotgun (WGS) entry which is preliminary data.</text>
</comment>
<evidence type="ECO:0000313" key="1">
    <source>
        <dbReference type="EMBL" id="MBL4934436.1"/>
    </source>
</evidence>
<dbReference type="InterPro" id="IPR023214">
    <property type="entry name" value="HAD_sf"/>
</dbReference>
<dbReference type="EMBL" id="JAESWC010000001">
    <property type="protein sequence ID" value="MBL4934436.1"/>
    <property type="molecule type" value="Genomic_DNA"/>
</dbReference>
<dbReference type="SFLD" id="SFLDS00003">
    <property type="entry name" value="Haloacid_Dehalogenase"/>
    <property type="match status" value="1"/>
</dbReference>
<dbReference type="SFLD" id="SFLDG01140">
    <property type="entry name" value="C2.B:_Phosphomannomutase_and_P"/>
    <property type="match status" value="1"/>
</dbReference>
<sequence length="259" mass="29760">MKKLFVTDLDGTLLENHVSITEENLDYIKKLKDLKHCFAIATGRAYDHIEALQKQYNLDVDYYILLNGALILDKRGSVINHQTIPMSTIEAIVEEFYNDDWRIYFGTGFKSFKLNFEEGNLVNANNIVIEGIEEIKQENISMFAMNYKKEDTKYVDEMCKKINNKFGDKIIAYRNVSFIDIVPAGCSKGDGVDYIKEKERIPSENTFAIGDSWNDVSMFKSAQHSFTFKRAEKELQSKARYVVDTVAECIGKYILEDAS</sequence>
<name>A0ABS1T5A3_9CLOT</name>
<protein>
    <submittedName>
        <fullName evidence="1">HAD family phosphatase</fullName>
    </submittedName>
</protein>
<dbReference type="Gene3D" id="3.30.1240.10">
    <property type="match status" value="1"/>
</dbReference>
<organism evidence="1 2">
    <name type="scientific">Clostridium rhizosphaerae</name>
    <dbReference type="NCBI Taxonomy" id="2803861"/>
    <lineage>
        <taxon>Bacteria</taxon>
        <taxon>Bacillati</taxon>
        <taxon>Bacillota</taxon>
        <taxon>Clostridia</taxon>
        <taxon>Eubacteriales</taxon>
        <taxon>Clostridiaceae</taxon>
        <taxon>Clostridium</taxon>
    </lineage>
</organism>
<dbReference type="InterPro" id="IPR006379">
    <property type="entry name" value="HAD-SF_hydro_IIB"/>
</dbReference>
<proteinExistence type="predicted"/>
<keyword evidence="2" id="KW-1185">Reference proteome</keyword>
<gene>
    <name evidence="1" type="ORF">JK636_01540</name>
</gene>
<dbReference type="RefSeq" id="WP_202747072.1">
    <property type="nucleotide sequence ID" value="NZ_JAESWC010000001.1"/>
</dbReference>
<dbReference type="PANTHER" id="PTHR10000:SF8">
    <property type="entry name" value="HAD SUPERFAMILY HYDROLASE-LIKE, TYPE 3"/>
    <property type="match status" value="1"/>
</dbReference>
<dbReference type="InterPro" id="IPR000150">
    <property type="entry name" value="Cof"/>
</dbReference>